<comment type="caution">
    <text evidence="2">The sequence shown here is derived from an EMBL/GenBank/DDBJ whole genome shotgun (WGS) entry which is preliminary data.</text>
</comment>
<evidence type="ECO:0000313" key="2">
    <source>
        <dbReference type="EMBL" id="KAF4743675.1"/>
    </source>
</evidence>
<feature type="compositionally biased region" description="Basic and acidic residues" evidence="1">
    <location>
        <begin position="78"/>
        <end position="87"/>
    </location>
</feature>
<accession>A0A7J6TEZ1</accession>
<dbReference type="Proteomes" id="UP000574390">
    <property type="component" value="Unassembled WGS sequence"/>
</dbReference>
<dbReference type="AlphaFoldDB" id="A0A7J6TEZ1"/>
<protein>
    <submittedName>
        <fullName evidence="2">Uncharacterized protein</fullName>
    </submittedName>
</protein>
<organism evidence="2 3">
    <name type="scientific">Perkinsus olseni</name>
    <name type="common">Perkinsus atlanticus</name>
    <dbReference type="NCBI Taxonomy" id="32597"/>
    <lineage>
        <taxon>Eukaryota</taxon>
        <taxon>Sar</taxon>
        <taxon>Alveolata</taxon>
        <taxon>Perkinsozoa</taxon>
        <taxon>Perkinsea</taxon>
        <taxon>Perkinsida</taxon>
        <taxon>Perkinsidae</taxon>
        <taxon>Perkinsus</taxon>
    </lineage>
</organism>
<name>A0A7J6TEZ1_PEROL</name>
<proteinExistence type="predicted"/>
<dbReference type="EMBL" id="JABANM010007806">
    <property type="protein sequence ID" value="KAF4743675.1"/>
    <property type="molecule type" value="Genomic_DNA"/>
</dbReference>
<reference evidence="2 3" key="1">
    <citation type="submission" date="2020-04" db="EMBL/GenBank/DDBJ databases">
        <title>Perkinsus olseni comparative genomics.</title>
        <authorList>
            <person name="Bogema D.R."/>
        </authorList>
    </citation>
    <scope>NUCLEOTIDE SEQUENCE [LARGE SCALE GENOMIC DNA]</scope>
    <source>
        <strain evidence="2">ATCC PRA-205</strain>
    </source>
</reference>
<feature type="compositionally biased region" description="Low complexity" evidence="1">
    <location>
        <begin position="103"/>
        <end position="116"/>
    </location>
</feature>
<feature type="non-terminal residue" evidence="2">
    <location>
        <position position="1"/>
    </location>
</feature>
<feature type="non-terminal residue" evidence="2">
    <location>
        <position position="196"/>
    </location>
</feature>
<evidence type="ECO:0000256" key="1">
    <source>
        <dbReference type="SAM" id="MobiDB-lite"/>
    </source>
</evidence>
<gene>
    <name evidence="2" type="ORF">FOZ62_006950</name>
</gene>
<evidence type="ECO:0000313" key="3">
    <source>
        <dbReference type="Proteomes" id="UP000574390"/>
    </source>
</evidence>
<feature type="region of interest" description="Disordered" evidence="1">
    <location>
        <begin position="78"/>
        <end position="145"/>
    </location>
</feature>
<sequence length="196" mass="21176">LLAFAVSPSAASWRNILAGLELLEHLLEKGSMELWRECARGEHFDASQRLLFLSTYTNPDDPRVTKLIRTKARMMREKVMAKNEQVESLRVSAPERTTREHASSSADLTERSSSSSENEEPSKDTEAEGSARASAASKNPSTADNSAFLPKAIAKLGIISGFAVVGHNPDTSDSEDEHAATSSLDARRTLCATTGG</sequence>
<feature type="region of interest" description="Disordered" evidence="1">
    <location>
        <begin position="164"/>
        <end position="196"/>
    </location>
</feature>